<dbReference type="AlphaFoldDB" id="A0A0E9QA62"/>
<sequence length="41" mass="4763">MPKPSFTHDGSLRENKQYRIILDLTLPAFLQPTCDLVRYPS</sequence>
<name>A0A0E9QA62_ANGAN</name>
<evidence type="ECO:0000313" key="1">
    <source>
        <dbReference type="EMBL" id="JAH13407.1"/>
    </source>
</evidence>
<protein>
    <submittedName>
        <fullName evidence="1">Uncharacterized protein</fullName>
    </submittedName>
</protein>
<reference evidence="1" key="2">
    <citation type="journal article" date="2015" name="Fish Shellfish Immunol.">
        <title>Early steps in the European eel (Anguilla anguilla)-Vibrio vulnificus interaction in the gills: Role of the RtxA13 toxin.</title>
        <authorList>
            <person name="Callol A."/>
            <person name="Pajuelo D."/>
            <person name="Ebbesson L."/>
            <person name="Teles M."/>
            <person name="MacKenzie S."/>
            <person name="Amaro C."/>
        </authorList>
    </citation>
    <scope>NUCLEOTIDE SEQUENCE</scope>
</reference>
<dbReference type="EMBL" id="GBXM01102587">
    <property type="protein sequence ID" value="JAH05990.1"/>
    <property type="molecule type" value="Transcribed_RNA"/>
</dbReference>
<reference evidence="1" key="1">
    <citation type="submission" date="2014-11" db="EMBL/GenBank/DDBJ databases">
        <authorList>
            <person name="Amaro Gonzalez C."/>
        </authorList>
    </citation>
    <scope>NUCLEOTIDE SEQUENCE</scope>
</reference>
<dbReference type="EMBL" id="GBXM01095170">
    <property type="protein sequence ID" value="JAH13407.1"/>
    <property type="molecule type" value="Transcribed_RNA"/>
</dbReference>
<organism evidence="1">
    <name type="scientific">Anguilla anguilla</name>
    <name type="common">European freshwater eel</name>
    <name type="synonym">Muraena anguilla</name>
    <dbReference type="NCBI Taxonomy" id="7936"/>
    <lineage>
        <taxon>Eukaryota</taxon>
        <taxon>Metazoa</taxon>
        <taxon>Chordata</taxon>
        <taxon>Craniata</taxon>
        <taxon>Vertebrata</taxon>
        <taxon>Euteleostomi</taxon>
        <taxon>Actinopterygii</taxon>
        <taxon>Neopterygii</taxon>
        <taxon>Teleostei</taxon>
        <taxon>Anguilliformes</taxon>
        <taxon>Anguillidae</taxon>
        <taxon>Anguilla</taxon>
    </lineage>
</organism>
<proteinExistence type="predicted"/>
<accession>A0A0E9QA62</accession>